<accession>A0A1V3WG33</accession>
<reference evidence="1 2" key="1">
    <citation type="submission" date="2017-02" db="EMBL/GenBank/DDBJ databases">
        <title>Complete genome sequences of Mycobacterium kansasii strains isolated from rhesus macaques.</title>
        <authorList>
            <person name="Panda A."/>
            <person name="Nagaraj S."/>
            <person name="Zhao X."/>
            <person name="Tettelin H."/>
            <person name="Detolla L.J."/>
        </authorList>
    </citation>
    <scope>NUCLEOTIDE SEQUENCE [LARGE SCALE GENOMIC DNA]</scope>
    <source>
        <strain evidence="1 2">11-3469</strain>
    </source>
</reference>
<organism evidence="1 2">
    <name type="scientific">Mycobacterium kansasii</name>
    <dbReference type="NCBI Taxonomy" id="1768"/>
    <lineage>
        <taxon>Bacteria</taxon>
        <taxon>Bacillati</taxon>
        <taxon>Actinomycetota</taxon>
        <taxon>Actinomycetes</taxon>
        <taxon>Mycobacteriales</taxon>
        <taxon>Mycobacteriaceae</taxon>
        <taxon>Mycobacterium</taxon>
    </lineage>
</organism>
<dbReference type="AlphaFoldDB" id="A0A1V3WG33"/>
<dbReference type="EMBL" id="MVBN01000011">
    <property type="protein sequence ID" value="OOK65221.1"/>
    <property type="molecule type" value="Genomic_DNA"/>
</dbReference>
<evidence type="ECO:0000313" key="2">
    <source>
        <dbReference type="Proteomes" id="UP000188532"/>
    </source>
</evidence>
<comment type="caution">
    <text evidence="1">The sequence shown here is derived from an EMBL/GenBank/DDBJ whole genome shotgun (WGS) entry which is preliminary data.</text>
</comment>
<name>A0A1V3WG33_MYCKA</name>
<evidence type="ECO:0000313" key="1">
    <source>
        <dbReference type="EMBL" id="OOK65221.1"/>
    </source>
</evidence>
<proteinExistence type="predicted"/>
<protein>
    <submittedName>
        <fullName evidence="1">Uncharacterized protein</fullName>
    </submittedName>
</protein>
<dbReference type="Proteomes" id="UP000188532">
    <property type="component" value="Unassembled WGS sequence"/>
</dbReference>
<sequence>MNEGREFVDIVYGDDGFGAHGFDGGEAGPACDVDWEGVDDRRSEPDGDFESEVVVVASRCGDVKGERVGAGSAAMSSARAVAAAVRSWE</sequence>
<gene>
    <name evidence="1" type="ORF">BZL29_7770</name>
</gene>